<name>A0A646HLF3_9BACT</name>
<dbReference type="Gene3D" id="2.60.40.3140">
    <property type="match status" value="1"/>
</dbReference>
<dbReference type="EMBL" id="VZBQ01000139">
    <property type="protein sequence ID" value="MQN90846.1"/>
    <property type="molecule type" value="Genomic_DNA"/>
</dbReference>
<dbReference type="RefSeq" id="WP_153113337.1">
    <property type="nucleotide sequence ID" value="NZ_VZAS01000104.1"/>
</dbReference>
<reference evidence="2" key="1">
    <citation type="submission" date="2019-09" db="EMBL/GenBank/DDBJ databases">
        <title>Distinct polysaccharide growth profiles of human intestinal Prevotella copri isolates.</title>
        <authorList>
            <person name="Fehlner-Peach H."/>
            <person name="Magnabosco C."/>
            <person name="Raghavan V."/>
            <person name="Scher J.U."/>
            <person name="Tett A."/>
            <person name="Cox L.M."/>
            <person name="Gottsegen C."/>
            <person name="Watters A."/>
            <person name="Wiltshire- Gordon J.D."/>
            <person name="Segata N."/>
            <person name="Bonneau R."/>
            <person name="Littman D.R."/>
        </authorList>
    </citation>
    <scope>NUCLEOTIDE SEQUENCE [LARGE SCALE GENOMIC DNA]</scope>
    <source>
        <strain evidence="2">iP54</strain>
    </source>
</reference>
<dbReference type="AlphaFoldDB" id="A0A646HLF3"/>
<dbReference type="Proteomes" id="UP000420635">
    <property type="component" value="Unassembled WGS sequence"/>
</dbReference>
<comment type="caution">
    <text evidence="1">The sequence shown here is derived from an EMBL/GenBank/DDBJ whole genome shotgun (WGS) entry which is preliminary data.</text>
</comment>
<accession>A0A646HLF3</accession>
<evidence type="ECO:0000313" key="2">
    <source>
        <dbReference type="Proteomes" id="UP000420635"/>
    </source>
</evidence>
<sequence length="716" mass="81315">MGKIKVIRVVFTILLVQLLTLSVNADEKADYLKLAQKVRQEVWSSTPADFQKRTVPDRYKNASAVILSYYRELSTDYYRKATADLVLNLRLTRQIDCTDMERMLIQINDKKALKDYSEFTFKTKSRKWTWGYHHKTQTVLGIRVIKKNGNVQEVSLDDYVDVKEGKNDKDLSQKIAVPGLEVGDCIDVFSLDQIDTQEQQLDPFYFVLRQDEPVLYTKVHCVLDQSLATVYRTMNGAPDFTQTTDKDKNAVLDMVMDKPIDAESSIWYNSLEQSPFIEMYITPTKAKVAVVEKAMRKKGVRGNPDVTPILQDDWKLLKSYVSKGGYSPAGLPSTYKSVFKSAKKEGMSAEEKADRIYSFEYVSSGSSQRAFNTVANYLRKLGVEIEMGITTPFGALPVDKLINYNSTSWFFRLKGTDVYYFPGTYPKVASEIPYIYQGRKAYMQDSEEQITIPVSQAEDNKSVNDMVVKLDGTKLDISRKVTYSGEQKMYGQSLVSPDNTLFGSSQLEAYWRYLKYDDKDPYSCYTKKESAELKGAFNEFRKNAIDPFKAEISSYHDADPVQVGGYGVDCVGIRRDSSNFVYHVDYVMDGMVKRAGNNYLLSVGKLIGSSLKLEGKDRERIDDVWRKMAFVDEWNIEIPLPQGYKVSAEALKKIETSVANECGEFTVKATAGNESVKVYVRKCFAHRVEPVSNWSKLLALVDACSAFADKQMVIAK</sequence>
<proteinExistence type="predicted"/>
<protein>
    <submittedName>
        <fullName evidence="1">DUF3857 domain-containing protein</fullName>
    </submittedName>
</protein>
<evidence type="ECO:0000313" key="1">
    <source>
        <dbReference type="EMBL" id="MQN90846.1"/>
    </source>
</evidence>
<gene>
    <name evidence="1" type="ORF">F7D59_13570</name>
</gene>
<organism evidence="1 2">
    <name type="scientific">Segatella copri</name>
    <dbReference type="NCBI Taxonomy" id="165179"/>
    <lineage>
        <taxon>Bacteria</taxon>
        <taxon>Pseudomonadati</taxon>
        <taxon>Bacteroidota</taxon>
        <taxon>Bacteroidia</taxon>
        <taxon>Bacteroidales</taxon>
        <taxon>Prevotellaceae</taxon>
        <taxon>Segatella</taxon>
    </lineage>
</organism>